<dbReference type="GO" id="GO:0005829">
    <property type="term" value="C:cytosol"/>
    <property type="evidence" value="ECO:0007669"/>
    <property type="project" value="InterPro"/>
</dbReference>
<feature type="active site" evidence="9">
    <location>
        <position position="165"/>
    </location>
</feature>
<evidence type="ECO:0000313" key="12">
    <source>
        <dbReference type="EMBL" id="SDO89487.1"/>
    </source>
</evidence>
<dbReference type="PROSITE" id="PS01333">
    <property type="entry name" value="PYRASE_GLU"/>
    <property type="match status" value="1"/>
</dbReference>
<feature type="active site" evidence="9 11">
    <location>
        <position position="141"/>
    </location>
</feature>
<organism evidence="12 13">
    <name type="scientific">Clostridium gasigenes</name>
    <dbReference type="NCBI Taxonomy" id="94869"/>
    <lineage>
        <taxon>Bacteria</taxon>
        <taxon>Bacillati</taxon>
        <taxon>Bacillota</taxon>
        <taxon>Clostridia</taxon>
        <taxon>Eubacteriales</taxon>
        <taxon>Clostridiaceae</taxon>
        <taxon>Clostridium</taxon>
    </lineage>
</organism>
<dbReference type="RefSeq" id="WP_089965966.1">
    <property type="nucleotide sequence ID" value="NZ_FNJM01000001.1"/>
</dbReference>
<dbReference type="EC" id="3.4.19.3" evidence="9"/>
<evidence type="ECO:0000256" key="1">
    <source>
        <dbReference type="ARBA" id="ARBA00001770"/>
    </source>
</evidence>
<dbReference type="AlphaFoldDB" id="A0A1H0N9W7"/>
<dbReference type="InterPro" id="IPR016125">
    <property type="entry name" value="Peptidase_C15-like"/>
</dbReference>
<dbReference type="PROSITE" id="PS01334">
    <property type="entry name" value="PYRASE_CYS"/>
    <property type="match status" value="1"/>
</dbReference>
<keyword evidence="13" id="KW-1185">Reference proteome</keyword>
<dbReference type="SUPFAM" id="SSF53182">
    <property type="entry name" value="Pyrrolidone carboxyl peptidase (pyroglutamate aminopeptidase)"/>
    <property type="match status" value="1"/>
</dbReference>
<dbReference type="FunFam" id="3.40.630.20:FF:000001">
    <property type="entry name" value="Pyrrolidone-carboxylate peptidase"/>
    <property type="match status" value="1"/>
</dbReference>
<dbReference type="InterPro" id="IPR033693">
    <property type="entry name" value="PGPEP1_Glu_AS"/>
</dbReference>
<comment type="similarity">
    <text evidence="4 9">Belongs to the peptidase C15 family.</text>
</comment>
<dbReference type="Pfam" id="PF01470">
    <property type="entry name" value="Peptidase_C15"/>
    <property type="match status" value="1"/>
</dbReference>
<evidence type="ECO:0000256" key="10">
    <source>
        <dbReference type="PROSITE-ProRule" id="PRU10076"/>
    </source>
</evidence>
<keyword evidence="5 9" id="KW-0963">Cytoplasm</keyword>
<feature type="active site" evidence="9 10">
    <location>
        <position position="78"/>
    </location>
</feature>
<dbReference type="GO" id="GO:0006508">
    <property type="term" value="P:proteolysis"/>
    <property type="evidence" value="ECO:0007669"/>
    <property type="project" value="UniProtKB-KW"/>
</dbReference>
<sequence>MRALIIGFDPFGKENINPALEAVRLLPENIAGAEIIKLEIPTVFGKSLEKIEEAIIKHSPNIIISVGQAGGRFGVTLERVAINLDDARIKDNEGNQPIDVSIFEDGENAYFSSLPIKSMVFEMSEEGIPSSVSNTAGTFVCNHVMYGILYLTNKKYPGIKSGFIHVPYIPSQVIRKPNMPSMSLEDICKGLEISIKAAVENNEDIENGDWTKNRKCSKIK</sequence>
<protein>
    <recommendedName>
        <fullName evidence="9">Pyrrolidone-carboxylate peptidase</fullName>
        <ecNumber evidence="9">3.4.19.3</ecNumber>
    </recommendedName>
    <alternativeName>
        <fullName evidence="9">5-oxoprolyl-peptidase</fullName>
    </alternativeName>
    <alternativeName>
        <fullName evidence="9">Pyroglutamyl-peptidase I</fullName>
        <shortName evidence="9">PGP-I</shortName>
        <shortName evidence="9">Pyrase</shortName>
    </alternativeName>
</protein>
<dbReference type="InterPro" id="IPR033694">
    <property type="entry name" value="PGPEP1_Cys_AS"/>
</dbReference>
<evidence type="ECO:0000256" key="4">
    <source>
        <dbReference type="ARBA" id="ARBA00006641"/>
    </source>
</evidence>
<dbReference type="HAMAP" id="MF_00417">
    <property type="entry name" value="Pyrrolid_peptidase"/>
    <property type="match status" value="1"/>
</dbReference>
<comment type="subunit">
    <text evidence="9">Homotetramer.</text>
</comment>
<evidence type="ECO:0000256" key="3">
    <source>
        <dbReference type="ARBA" id="ARBA00004496"/>
    </source>
</evidence>
<keyword evidence="8 9" id="KW-0788">Thiol protease</keyword>
<accession>A0A1H0N9W7</accession>
<comment type="catalytic activity">
    <reaction evidence="1 9 10">
        <text>Release of an N-terminal pyroglutamyl group from a polypeptide, the second amino acid generally not being Pro.</text>
        <dbReference type="EC" id="3.4.19.3"/>
    </reaction>
</comment>
<dbReference type="Gene3D" id="3.40.630.20">
    <property type="entry name" value="Peptidase C15, pyroglutamyl peptidase I-like"/>
    <property type="match status" value="1"/>
</dbReference>
<name>A0A1H0N9W7_9CLOT</name>
<dbReference type="Proteomes" id="UP000198597">
    <property type="component" value="Unassembled WGS sequence"/>
</dbReference>
<evidence type="ECO:0000256" key="7">
    <source>
        <dbReference type="ARBA" id="ARBA00022801"/>
    </source>
</evidence>
<dbReference type="NCBIfam" id="NF009676">
    <property type="entry name" value="PRK13197.1"/>
    <property type="match status" value="1"/>
</dbReference>
<evidence type="ECO:0000256" key="6">
    <source>
        <dbReference type="ARBA" id="ARBA00022670"/>
    </source>
</evidence>
<dbReference type="InterPro" id="IPR036440">
    <property type="entry name" value="Peptidase_C15-like_sf"/>
</dbReference>
<dbReference type="PANTHER" id="PTHR23402:SF1">
    <property type="entry name" value="PYROGLUTAMYL-PEPTIDASE I"/>
    <property type="match status" value="1"/>
</dbReference>
<reference evidence="12 13" key="1">
    <citation type="submission" date="2016-10" db="EMBL/GenBank/DDBJ databases">
        <authorList>
            <person name="de Groot N.N."/>
        </authorList>
    </citation>
    <scope>NUCLEOTIDE SEQUENCE [LARGE SCALE GENOMIC DNA]</scope>
    <source>
        <strain evidence="12 13">DSM 12272</strain>
    </source>
</reference>
<dbReference type="OrthoDB" id="9779738at2"/>
<dbReference type="PANTHER" id="PTHR23402">
    <property type="entry name" value="PROTEASE FAMILY C15 PYROGLUTAMYL-PEPTIDASE I-RELATED"/>
    <property type="match status" value="1"/>
</dbReference>
<dbReference type="PIRSF" id="PIRSF015592">
    <property type="entry name" value="Prld-crbxl_pptds"/>
    <property type="match status" value="1"/>
</dbReference>
<comment type="function">
    <text evidence="2 9">Removes 5-oxoproline from various penultimate amino acid residues except L-proline.</text>
</comment>
<dbReference type="InterPro" id="IPR000816">
    <property type="entry name" value="Peptidase_C15"/>
</dbReference>
<evidence type="ECO:0000256" key="9">
    <source>
        <dbReference type="HAMAP-Rule" id="MF_00417"/>
    </source>
</evidence>
<proteinExistence type="inferred from homology"/>
<evidence type="ECO:0000256" key="5">
    <source>
        <dbReference type="ARBA" id="ARBA00022490"/>
    </source>
</evidence>
<comment type="subcellular location">
    <subcellularLocation>
        <location evidence="3 9">Cytoplasm</location>
    </subcellularLocation>
</comment>
<dbReference type="EMBL" id="FNJM01000001">
    <property type="protein sequence ID" value="SDO89487.1"/>
    <property type="molecule type" value="Genomic_DNA"/>
</dbReference>
<evidence type="ECO:0000313" key="13">
    <source>
        <dbReference type="Proteomes" id="UP000198597"/>
    </source>
</evidence>
<dbReference type="NCBIfam" id="TIGR00504">
    <property type="entry name" value="pyro_pdase"/>
    <property type="match status" value="1"/>
</dbReference>
<keyword evidence="6 9" id="KW-0645">Protease</keyword>
<gene>
    <name evidence="9" type="primary">pcp</name>
    <name evidence="12" type="ORF">SAMN04488529_101752</name>
</gene>
<dbReference type="STRING" id="94869.SAMN04488529_101752"/>
<dbReference type="InterPro" id="IPR029762">
    <property type="entry name" value="PGP-I_bact-type"/>
</dbReference>
<dbReference type="CDD" id="cd00501">
    <property type="entry name" value="Peptidase_C15"/>
    <property type="match status" value="1"/>
</dbReference>
<evidence type="ECO:0000256" key="8">
    <source>
        <dbReference type="ARBA" id="ARBA00022807"/>
    </source>
</evidence>
<evidence type="ECO:0000256" key="11">
    <source>
        <dbReference type="PROSITE-ProRule" id="PRU10077"/>
    </source>
</evidence>
<dbReference type="GO" id="GO:0016920">
    <property type="term" value="F:pyroglutamyl-peptidase activity"/>
    <property type="evidence" value="ECO:0007669"/>
    <property type="project" value="UniProtKB-UniRule"/>
</dbReference>
<keyword evidence="7 9" id="KW-0378">Hydrolase</keyword>
<evidence type="ECO:0000256" key="2">
    <source>
        <dbReference type="ARBA" id="ARBA00002280"/>
    </source>
</evidence>
<dbReference type="PRINTS" id="PR00706">
    <property type="entry name" value="PYROGLUPTASE"/>
</dbReference>